<dbReference type="InterPro" id="IPR045851">
    <property type="entry name" value="AMP-bd_C_sf"/>
</dbReference>
<dbReference type="GO" id="GO:0005524">
    <property type="term" value="F:ATP binding"/>
    <property type="evidence" value="ECO:0007669"/>
    <property type="project" value="UniProtKB-KW"/>
</dbReference>
<dbReference type="PANTHER" id="PTHR43107">
    <property type="entry name" value="LONG-CHAIN FATTY ACID TRANSPORT PROTEIN"/>
    <property type="match status" value="1"/>
</dbReference>
<dbReference type="InterPro" id="IPR042099">
    <property type="entry name" value="ANL_N_sf"/>
</dbReference>
<dbReference type="AlphaFoldDB" id="A0A947DA96"/>
<evidence type="ECO:0000256" key="8">
    <source>
        <dbReference type="ARBA" id="ARBA00022840"/>
    </source>
</evidence>
<dbReference type="GO" id="GO:0005324">
    <property type="term" value="F:long-chain fatty acid transmembrane transporter activity"/>
    <property type="evidence" value="ECO:0007669"/>
    <property type="project" value="TreeGrafter"/>
</dbReference>
<keyword evidence="9" id="KW-1133">Transmembrane helix</keyword>
<dbReference type="RefSeq" id="WP_261968605.1">
    <property type="nucleotide sequence ID" value="NZ_JAHHZF010000005.1"/>
</dbReference>
<comment type="subcellular location">
    <subcellularLocation>
        <location evidence="1">Cell membrane</location>
        <topology evidence="1">Multi-pass membrane protein</topology>
    </subcellularLocation>
    <subcellularLocation>
        <location evidence="13">Peroxisome membrane</location>
    </subcellularLocation>
</comment>
<dbReference type="Pfam" id="PF13193">
    <property type="entry name" value="AMP-binding_C"/>
    <property type="match status" value="1"/>
</dbReference>
<sequence>MNQTAFPILAAPEPPAAPCSALPSPSKRWLMAIERVAAIDAAPERLLADVIADRAATDGARPALISQTETFTYAELAARIARYARWALETGIAPGDRVALVMSTRPDYLAAWIGITTVGGLVALVNTHLTGGSLVHALKVAAPAHVIAEAQFAAPVADAIAGFEPAPRLWTHGGAQDDLAGILDRLPGDPLAPHERRPVGVHDRALLIYTSGTTGLPKAAHVSHHRILSWGHWFAGLSAATLDDRLYDCLPIHHSVGGVVATASMLVSGGSVVLAEKFSASRFWADVVRHDCTLFQYIGELCRYLLKAPPHPDERRHRLRLACGNGLRGDVWEPFQARFGIPDILEFYAATEGNFSLFNVEGRPGAIGRIPPFLSHRFPAAIVRFDPEAGLPLRGPDGLCLKAARGEAGEAIGRIAATAGGGRFEGYTSPEETERKVLRDVFAPGDAWFRTGDLMRIDEKGFWYFVDRIGDTFRWKGENVATAEVAAAIAAVPGVVDATVYGVAVPGADGRAGMAALVTEPGFDLAALRRHLTAVLPAYARPLFLRLASGLALTETFKQKKQDLVRDGFDPTAIRDPLFVDDAAAGAYRPLDADHHRAIVEGRIRL</sequence>
<proteinExistence type="inferred from homology"/>
<evidence type="ECO:0000259" key="15">
    <source>
        <dbReference type="Pfam" id="PF13193"/>
    </source>
</evidence>
<dbReference type="PANTHER" id="PTHR43107:SF15">
    <property type="entry name" value="FATTY ACID TRANSPORT PROTEIN 3, ISOFORM A"/>
    <property type="match status" value="1"/>
</dbReference>
<gene>
    <name evidence="16" type="ORF">KL771_10955</name>
</gene>
<keyword evidence="12" id="KW-0576">Peroxisome</keyword>
<dbReference type="GO" id="GO:0004467">
    <property type="term" value="F:long-chain fatty acid-CoA ligase activity"/>
    <property type="evidence" value="ECO:0007669"/>
    <property type="project" value="UniProtKB-EC"/>
</dbReference>
<dbReference type="FunFam" id="3.30.300.30:FF:000002">
    <property type="entry name" value="Long-chain fatty acid transport protein 1"/>
    <property type="match status" value="1"/>
</dbReference>
<accession>A0A947DA96</accession>
<keyword evidence="17" id="KW-1185">Reference proteome</keyword>
<evidence type="ECO:0000256" key="11">
    <source>
        <dbReference type="ARBA" id="ARBA00023136"/>
    </source>
</evidence>
<evidence type="ECO:0000256" key="12">
    <source>
        <dbReference type="ARBA" id="ARBA00023140"/>
    </source>
</evidence>
<organism evidence="16 17">
    <name type="scientific">Prosthecodimorpha staleyi</name>
    <dbReference type="NCBI Taxonomy" id="2840188"/>
    <lineage>
        <taxon>Bacteria</taxon>
        <taxon>Pseudomonadati</taxon>
        <taxon>Pseudomonadota</taxon>
        <taxon>Alphaproteobacteria</taxon>
        <taxon>Hyphomicrobiales</taxon>
        <taxon>Ancalomicrobiaceae</taxon>
        <taxon>Prosthecodimorpha</taxon>
    </lineage>
</organism>
<evidence type="ECO:0000256" key="7">
    <source>
        <dbReference type="ARBA" id="ARBA00022741"/>
    </source>
</evidence>
<evidence type="ECO:0000256" key="3">
    <source>
        <dbReference type="ARBA" id="ARBA00022448"/>
    </source>
</evidence>
<dbReference type="EMBL" id="JAHHZF010000005">
    <property type="protein sequence ID" value="MBT9289979.1"/>
    <property type="molecule type" value="Genomic_DNA"/>
</dbReference>
<dbReference type="FunFam" id="3.40.50.12780:FF:000019">
    <property type="entry name" value="Long-chain fatty acid transporter"/>
    <property type="match status" value="1"/>
</dbReference>
<dbReference type="SUPFAM" id="SSF56801">
    <property type="entry name" value="Acetyl-CoA synthetase-like"/>
    <property type="match status" value="1"/>
</dbReference>
<keyword evidence="3" id="KW-0813">Transport</keyword>
<evidence type="ECO:0000256" key="2">
    <source>
        <dbReference type="ARBA" id="ARBA00006432"/>
    </source>
</evidence>
<dbReference type="GO" id="GO:0044539">
    <property type="term" value="P:long-chain fatty acid import into cell"/>
    <property type="evidence" value="ECO:0007669"/>
    <property type="project" value="TreeGrafter"/>
</dbReference>
<keyword evidence="8" id="KW-0067">ATP-binding</keyword>
<evidence type="ECO:0000259" key="14">
    <source>
        <dbReference type="Pfam" id="PF00501"/>
    </source>
</evidence>
<comment type="similarity">
    <text evidence="2">Belongs to the ATP-dependent AMP-binding enzyme family.</text>
</comment>
<keyword evidence="6" id="KW-0812">Transmembrane</keyword>
<evidence type="ECO:0000256" key="6">
    <source>
        <dbReference type="ARBA" id="ARBA00022692"/>
    </source>
</evidence>
<feature type="domain" description="AMP-binding enzyme C-terminal" evidence="15">
    <location>
        <begin position="484"/>
        <end position="558"/>
    </location>
</feature>
<keyword evidence="5 16" id="KW-0436">Ligase</keyword>
<dbReference type="GO" id="GO:0005886">
    <property type="term" value="C:plasma membrane"/>
    <property type="evidence" value="ECO:0007669"/>
    <property type="project" value="UniProtKB-SubCell"/>
</dbReference>
<feature type="domain" description="AMP-dependent synthetase/ligase" evidence="14">
    <location>
        <begin position="53"/>
        <end position="370"/>
    </location>
</feature>
<dbReference type="PROSITE" id="PS00455">
    <property type="entry name" value="AMP_BINDING"/>
    <property type="match status" value="1"/>
</dbReference>
<keyword evidence="11" id="KW-0472">Membrane</keyword>
<keyword evidence="4" id="KW-1003">Cell membrane</keyword>
<keyword evidence="10" id="KW-0445">Lipid transport</keyword>
<dbReference type="Gene3D" id="3.30.300.30">
    <property type="match status" value="1"/>
</dbReference>
<evidence type="ECO:0000256" key="1">
    <source>
        <dbReference type="ARBA" id="ARBA00004651"/>
    </source>
</evidence>
<dbReference type="NCBIfam" id="NF006134">
    <property type="entry name" value="PRK08279.1"/>
    <property type="match status" value="1"/>
</dbReference>
<evidence type="ECO:0000256" key="5">
    <source>
        <dbReference type="ARBA" id="ARBA00022598"/>
    </source>
</evidence>
<dbReference type="Proteomes" id="UP000766595">
    <property type="component" value="Unassembled WGS sequence"/>
</dbReference>
<evidence type="ECO:0000256" key="9">
    <source>
        <dbReference type="ARBA" id="ARBA00022989"/>
    </source>
</evidence>
<dbReference type="InterPro" id="IPR000873">
    <property type="entry name" value="AMP-dep_synth/lig_dom"/>
</dbReference>
<evidence type="ECO:0000256" key="10">
    <source>
        <dbReference type="ARBA" id="ARBA00023055"/>
    </source>
</evidence>
<dbReference type="InterPro" id="IPR025110">
    <property type="entry name" value="AMP-bd_C"/>
</dbReference>
<evidence type="ECO:0000313" key="17">
    <source>
        <dbReference type="Proteomes" id="UP000766595"/>
    </source>
</evidence>
<evidence type="ECO:0000256" key="13">
    <source>
        <dbReference type="ARBA" id="ARBA00046271"/>
    </source>
</evidence>
<reference evidence="16 17" key="1">
    <citation type="submission" date="2021-06" db="EMBL/GenBank/DDBJ databases">
        <authorList>
            <person name="Grouzdev D.S."/>
            <person name="Koziaeva V."/>
        </authorList>
    </citation>
    <scope>NUCLEOTIDE SEQUENCE [LARGE SCALE GENOMIC DNA]</scope>
    <source>
        <strain evidence="16 17">22</strain>
    </source>
</reference>
<comment type="caution">
    <text evidence="16">The sequence shown here is derived from an EMBL/GenBank/DDBJ whole genome shotgun (WGS) entry which is preliminary data.</text>
</comment>
<dbReference type="InterPro" id="IPR020845">
    <property type="entry name" value="AMP-binding_CS"/>
</dbReference>
<dbReference type="Gene3D" id="3.40.50.12780">
    <property type="entry name" value="N-terminal domain of ligase-like"/>
    <property type="match status" value="1"/>
</dbReference>
<keyword evidence="7" id="KW-0547">Nucleotide-binding</keyword>
<dbReference type="EC" id="6.2.1.3" evidence="16"/>
<name>A0A947DA96_9HYPH</name>
<evidence type="ECO:0000256" key="4">
    <source>
        <dbReference type="ARBA" id="ARBA00022475"/>
    </source>
</evidence>
<evidence type="ECO:0000313" key="16">
    <source>
        <dbReference type="EMBL" id="MBT9289979.1"/>
    </source>
</evidence>
<protein>
    <submittedName>
        <fullName evidence="16">Long-chain-acyl-CoA synthetase</fullName>
        <ecNumber evidence="16">6.2.1.3</ecNumber>
    </submittedName>
</protein>
<dbReference type="Pfam" id="PF00501">
    <property type="entry name" value="AMP-binding"/>
    <property type="match status" value="1"/>
</dbReference>